<feature type="transmembrane region" description="Helical" evidence="1">
    <location>
        <begin position="139"/>
        <end position="160"/>
    </location>
</feature>
<proteinExistence type="predicted"/>
<keyword evidence="1" id="KW-1133">Transmembrane helix</keyword>
<accession>A0A437Q4V5</accession>
<keyword evidence="3" id="KW-1185">Reference proteome</keyword>
<gene>
    <name evidence="2" type="ORF">EOE65_16095</name>
</gene>
<evidence type="ECO:0000256" key="1">
    <source>
        <dbReference type="SAM" id="Phobius"/>
    </source>
</evidence>
<feature type="transmembrane region" description="Helical" evidence="1">
    <location>
        <begin position="110"/>
        <end position="127"/>
    </location>
</feature>
<dbReference type="AlphaFoldDB" id="A0A437Q4V5"/>
<dbReference type="InterPro" id="IPR021306">
    <property type="entry name" value="DUF2878"/>
</dbReference>
<protein>
    <submittedName>
        <fullName evidence="2">DUF2878 domain-containing protein</fullName>
    </submittedName>
</protein>
<organism evidence="2 3">
    <name type="scientific">Neptunomonas marina</name>
    <dbReference type="NCBI Taxonomy" id="1815562"/>
    <lineage>
        <taxon>Bacteria</taxon>
        <taxon>Pseudomonadati</taxon>
        <taxon>Pseudomonadota</taxon>
        <taxon>Gammaproteobacteria</taxon>
        <taxon>Oceanospirillales</taxon>
        <taxon>Oceanospirillaceae</taxon>
        <taxon>Neptunomonas</taxon>
    </lineage>
</organism>
<name>A0A437Q4V5_9GAMM</name>
<evidence type="ECO:0000313" key="3">
    <source>
        <dbReference type="Proteomes" id="UP000282818"/>
    </source>
</evidence>
<reference evidence="2 3" key="1">
    <citation type="submission" date="2019-01" db="EMBL/GenBank/DDBJ databases">
        <authorList>
            <person name="Chen W.-M."/>
        </authorList>
    </citation>
    <scope>NUCLEOTIDE SEQUENCE [LARGE SCALE GENOMIC DNA]</scope>
    <source>
        <strain evidence="2 3">HPM-16</strain>
    </source>
</reference>
<sequence length="173" mass="18874">MGWSERFWVNAIGFQAVWWGSILLGDTAAFAVLALLALHFACHSQPMVEARVVIASGVVGFSVDSFLTIAGVFTFPSLLLSLPPIWLLFLWFAFSATLRNSLSVLRKYRVLASVLGAVAGASTYIAAAKLGAVELSFGYLATFLLLLPVWAVLFPCLLILTEKLEESYVSHHH</sequence>
<dbReference type="Pfam" id="PF11086">
    <property type="entry name" value="DUF2878"/>
    <property type="match status" value="1"/>
</dbReference>
<dbReference type="EMBL" id="SACQ01000009">
    <property type="protein sequence ID" value="RVU29463.1"/>
    <property type="molecule type" value="Genomic_DNA"/>
</dbReference>
<dbReference type="Proteomes" id="UP000282818">
    <property type="component" value="Unassembled WGS sequence"/>
</dbReference>
<feature type="transmembrane region" description="Helical" evidence="1">
    <location>
        <begin position="52"/>
        <end position="73"/>
    </location>
</feature>
<keyword evidence="1" id="KW-0812">Transmembrane</keyword>
<comment type="caution">
    <text evidence="2">The sequence shown here is derived from an EMBL/GenBank/DDBJ whole genome shotgun (WGS) entry which is preliminary data.</text>
</comment>
<feature type="transmembrane region" description="Helical" evidence="1">
    <location>
        <begin position="16"/>
        <end position="40"/>
    </location>
</feature>
<dbReference type="RefSeq" id="WP_127695619.1">
    <property type="nucleotide sequence ID" value="NZ_SACQ01000009.1"/>
</dbReference>
<evidence type="ECO:0000313" key="2">
    <source>
        <dbReference type="EMBL" id="RVU29463.1"/>
    </source>
</evidence>
<feature type="transmembrane region" description="Helical" evidence="1">
    <location>
        <begin position="79"/>
        <end position="98"/>
    </location>
</feature>
<keyword evidence="1" id="KW-0472">Membrane</keyword>